<evidence type="ECO:0000313" key="4">
    <source>
        <dbReference type="Proteomes" id="UP001243420"/>
    </source>
</evidence>
<reference evidence="3 4" key="1">
    <citation type="submission" date="2023-04" db="EMBL/GenBank/DDBJ databases">
        <title>Jannaschia ovalis sp. nov., a marine bacterium isolated from sea tidal flat.</title>
        <authorList>
            <person name="Kwon D.Y."/>
            <person name="Kim J.-J."/>
        </authorList>
    </citation>
    <scope>NUCLEOTIDE SEQUENCE [LARGE SCALE GENOMIC DNA]</scope>
    <source>
        <strain evidence="3 4">GRR-S6-38</strain>
    </source>
</reference>
<proteinExistence type="predicted"/>
<protein>
    <submittedName>
        <fullName evidence="3">2TM domain-containing protein</fullName>
    </submittedName>
</protein>
<feature type="domain" description="2TM" evidence="2">
    <location>
        <begin position="2"/>
        <end position="67"/>
    </location>
</feature>
<dbReference type="Proteomes" id="UP001243420">
    <property type="component" value="Chromosome"/>
</dbReference>
<feature type="transmembrane region" description="Helical" evidence="1">
    <location>
        <begin position="35"/>
        <end position="52"/>
    </location>
</feature>
<keyword evidence="1" id="KW-0812">Transmembrane</keyword>
<dbReference type="InterPro" id="IPR025698">
    <property type="entry name" value="2TM_dom"/>
</dbReference>
<evidence type="ECO:0000259" key="2">
    <source>
        <dbReference type="Pfam" id="PF13239"/>
    </source>
</evidence>
<feature type="transmembrane region" description="Helical" evidence="1">
    <location>
        <begin position="7"/>
        <end position="29"/>
    </location>
</feature>
<sequence>MGFYAHLTVYAGIIVLLMAINFLTFSGVLWFHWPMLGWGIAVALHALGVFVFPRRFAVSEEMIEKEMGKPGTRS</sequence>
<keyword evidence="1" id="KW-1133">Transmembrane helix</keyword>
<dbReference type="EMBL" id="CP122537">
    <property type="protein sequence ID" value="WGH77916.1"/>
    <property type="molecule type" value="Genomic_DNA"/>
</dbReference>
<keyword evidence="1" id="KW-0472">Membrane</keyword>
<organism evidence="3 4">
    <name type="scientific">Jannaschia ovalis</name>
    <dbReference type="NCBI Taxonomy" id="3038773"/>
    <lineage>
        <taxon>Bacteria</taxon>
        <taxon>Pseudomonadati</taxon>
        <taxon>Pseudomonadota</taxon>
        <taxon>Alphaproteobacteria</taxon>
        <taxon>Rhodobacterales</taxon>
        <taxon>Roseobacteraceae</taxon>
        <taxon>Jannaschia</taxon>
    </lineage>
</organism>
<keyword evidence="4" id="KW-1185">Reference proteome</keyword>
<name>A0ABY8L9D8_9RHOB</name>
<evidence type="ECO:0000256" key="1">
    <source>
        <dbReference type="SAM" id="Phobius"/>
    </source>
</evidence>
<evidence type="ECO:0000313" key="3">
    <source>
        <dbReference type="EMBL" id="WGH77916.1"/>
    </source>
</evidence>
<gene>
    <name evidence="3" type="ORF">P8627_12855</name>
</gene>
<accession>A0ABY8L9D8</accession>
<dbReference type="Pfam" id="PF13239">
    <property type="entry name" value="2TM"/>
    <property type="match status" value="1"/>
</dbReference>
<dbReference type="RefSeq" id="WP_279964536.1">
    <property type="nucleotide sequence ID" value="NZ_CP122537.1"/>
</dbReference>